<dbReference type="GO" id="GO:0016740">
    <property type="term" value="F:transferase activity"/>
    <property type="evidence" value="ECO:0007669"/>
    <property type="project" value="UniProtKB-KW"/>
</dbReference>
<dbReference type="SUPFAM" id="SSF89796">
    <property type="entry name" value="CoA-transferase family III (CaiB/BaiF)"/>
    <property type="match status" value="2"/>
</dbReference>
<gene>
    <name evidence="3" type="ORF">MAGR_02200</name>
</gene>
<dbReference type="InterPro" id="IPR003673">
    <property type="entry name" value="CoA-Trfase_fam_III"/>
</dbReference>
<dbReference type="InterPro" id="IPR023606">
    <property type="entry name" value="CoA-Trfase_III_dom_1_sf"/>
</dbReference>
<evidence type="ECO:0000313" key="3">
    <source>
        <dbReference type="EMBL" id="GFG48779.1"/>
    </source>
</evidence>
<evidence type="ECO:0000256" key="2">
    <source>
        <dbReference type="ARBA" id="ARBA00022679"/>
    </source>
</evidence>
<sequence length="828" mass="88232">MVLIEVLIGTMFVAVGERREIFGQTFPSTKWYPDPFGPSTSLAVVLLAGLRVLDLCDGEADAVTRLFADLGAEVIKVQPPGGSASRRRLPAVAGVSVPFTLDNANKRGCVLDPGADRDRLLALAADADIVVDDGLAAAFGTSCAELWRRHPHLVAMAVSDFGVDGPRASWCGTDAVFYALSTALSRSGPTFGRPVLPPIGIASATAAGQAAWAALAAYFHRLRYGTGDYIDFSRFEAVVQSLDPPFGSEGQAAVGRKPTDELWRGRPRNQQIYPIFGCRDGHVRVCLLSPRQWRGMRAWLGEPEQFRDPKFDTIAARYAASREINAAIAELFADRRMDELVAEGQSRGVPIAAVLSPAETLNSNHFRSVGALTETAIAPGVDVTVPVGAFVVDGRHRGLIQPLSEGGEPAWRTPRLDVSTAATSGGRPFHGLRILDLGVIVAGGELGRLFADLGAEVVKVESAAYPDGLRQTPPGQVMSRSWALTHRNEYGLGLDLRNPEGAEIFARLVAEADAVFANFRPGTLASLGFSYERLRELNPRIVLAESSAFGASGPWSERMGYGPLVRATTGITKLWTSDDASGSESGFFDATTIFPDHVAARVTALAALAALIGRERSGTGAHVHISQAEVAVNQLAARYVTDAAQAAGLTVADDATVHGVFACAGDDEWCVISLRSAEDRRALADVIGASELPVDRAGLIEAVEPWTSTREKDAVAEALQRAGVPAAPMNRAIDVLADPVLRHRKLFTDMTHPLFDHPIPAETRPARYAHIPQAETRPAPMPGEHTREICQKLLALDSAEIDRLTAAGAVFTAREPAAESDAAAGAKP</sequence>
<name>A0A7I9VUF5_MYCAG</name>
<accession>A0A7I9VUF5</accession>
<reference evidence="3 4" key="1">
    <citation type="journal article" date="2019" name="Emerg. Microbes Infect.">
        <title>Comprehensive subspecies identification of 175 nontuberculous mycobacteria species based on 7547 genomic profiles.</title>
        <authorList>
            <person name="Matsumoto Y."/>
            <person name="Kinjo T."/>
            <person name="Motooka D."/>
            <person name="Nabeya D."/>
            <person name="Jung N."/>
            <person name="Uechi K."/>
            <person name="Horii T."/>
            <person name="Iida T."/>
            <person name="Fujita J."/>
            <person name="Nakamura S."/>
        </authorList>
    </citation>
    <scope>NUCLEOTIDE SEQUENCE [LARGE SCALE GENOMIC DNA]</scope>
    <source>
        <strain evidence="3 4">JCM 6377</strain>
    </source>
</reference>
<dbReference type="InterPro" id="IPR044855">
    <property type="entry name" value="CoA-Trfase_III_dom3_sf"/>
</dbReference>
<dbReference type="Gene3D" id="3.30.1540.10">
    <property type="entry name" value="formyl-coa transferase, domain 3"/>
    <property type="match status" value="2"/>
</dbReference>
<dbReference type="PANTHER" id="PTHR48228:SF6">
    <property type="entry name" value="L-CARNITINE COA-TRANSFERASE"/>
    <property type="match status" value="1"/>
</dbReference>
<keyword evidence="2 3" id="KW-0808">Transferase</keyword>
<proteinExistence type="inferred from homology"/>
<dbReference type="InterPro" id="IPR050509">
    <property type="entry name" value="CoA-transferase_III"/>
</dbReference>
<dbReference type="PANTHER" id="PTHR48228">
    <property type="entry name" value="SUCCINYL-COA--D-CITRAMALATE COA-TRANSFERASE"/>
    <property type="match status" value="1"/>
</dbReference>
<dbReference type="Pfam" id="PF02515">
    <property type="entry name" value="CoA_transf_3"/>
    <property type="match status" value="2"/>
</dbReference>
<dbReference type="AlphaFoldDB" id="A0A7I9VUF5"/>
<comment type="caution">
    <text evidence="3">The sequence shown here is derived from an EMBL/GenBank/DDBJ whole genome shotgun (WGS) entry which is preliminary data.</text>
</comment>
<protein>
    <submittedName>
        <fullName evidence="3">Putative CoA-transferase</fullName>
    </submittedName>
</protein>
<comment type="similarity">
    <text evidence="1">Belongs to the CoA-transferase III family.</text>
</comment>
<dbReference type="Gene3D" id="3.40.50.10540">
    <property type="entry name" value="Crotonobetainyl-coa:carnitine coa-transferase, domain 1"/>
    <property type="match status" value="2"/>
</dbReference>
<evidence type="ECO:0000313" key="4">
    <source>
        <dbReference type="Proteomes" id="UP000465302"/>
    </source>
</evidence>
<evidence type="ECO:0000256" key="1">
    <source>
        <dbReference type="ARBA" id="ARBA00008383"/>
    </source>
</evidence>
<organism evidence="3 4">
    <name type="scientific">Mycolicibacterium agri</name>
    <name type="common">Mycobacterium agri</name>
    <dbReference type="NCBI Taxonomy" id="36811"/>
    <lineage>
        <taxon>Bacteria</taxon>
        <taxon>Bacillati</taxon>
        <taxon>Actinomycetota</taxon>
        <taxon>Actinomycetes</taxon>
        <taxon>Mycobacteriales</taxon>
        <taxon>Mycobacteriaceae</taxon>
        <taxon>Mycolicibacterium</taxon>
    </lineage>
</organism>
<dbReference type="Proteomes" id="UP000465302">
    <property type="component" value="Unassembled WGS sequence"/>
</dbReference>
<dbReference type="EMBL" id="BLKS01000001">
    <property type="protein sequence ID" value="GFG48779.1"/>
    <property type="molecule type" value="Genomic_DNA"/>
</dbReference>